<dbReference type="RefSeq" id="WP_039608403.1">
    <property type="nucleotide sequence ID" value="NZ_JWIC01000004.1"/>
</dbReference>
<reference evidence="1 2" key="1">
    <citation type="submission" date="2014-12" db="EMBL/GenBank/DDBJ databases">
        <title>Draft Genome Sequence of Pseudoalteromonas luteoviolacea HI1.</title>
        <authorList>
            <person name="Asahina A.Y."/>
            <person name="Hadfield M.G."/>
        </authorList>
    </citation>
    <scope>NUCLEOTIDE SEQUENCE [LARGE SCALE GENOMIC DNA]</scope>
    <source>
        <strain evidence="1 2">HI1</strain>
    </source>
</reference>
<dbReference type="AlphaFoldDB" id="A0A0C1MTJ5"/>
<gene>
    <name evidence="1" type="ORF">JF50_05105</name>
</gene>
<organism evidence="1 2">
    <name type="scientific">Pseudoalteromonas luteoviolacea</name>
    <dbReference type="NCBI Taxonomy" id="43657"/>
    <lineage>
        <taxon>Bacteria</taxon>
        <taxon>Pseudomonadati</taxon>
        <taxon>Pseudomonadota</taxon>
        <taxon>Gammaproteobacteria</taxon>
        <taxon>Alteromonadales</taxon>
        <taxon>Pseudoalteromonadaceae</taxon>
        <taxon>Pseudoalteromonas</taxon>
    </lineage>
</organism>
<protein>
    <submittedName>
        <fullName evidence="1">Uncharacterized protein</fullName>
    </submittedName>
</protein>
<sequence length="122" mass="13416">MNLLNDVNLDNIAFGKDGKSVRLSFIDMYEGDSLGELECSSVYSFDYQNCFKDDDSLAAYVGEVNYKVIHASEVSDYLKNSGYVFSCDEIFSSNLFVIAAEGGEVSLKVICGVASFKGEKLK</sequence>
<dbReference type="Proteomes" id="UP000031327">
    <property type="component" value="Unassembled WGS sequence"/>
</dbReference>
<dbReference type="Pfam" id="PF22300">
    <property type="entry name" value="NGO_1070-like"/>
    <property type="match status" value="1"/>
</dbReference>
<proteinExistence type="predicted"/>
<dbReference type="OrthoDB" id="7066889at2"/>
<accession>A0A0C1MTJ5</accession>
<name>A0A0C1MTJ5_9GAMM</name>
<evidence type="ECO:0000313" key="2">
    <source>
        <dbReference type="Proteomes" id="UP000031327"/>
    </source>
</evidence>
<comment type="caution">
    <text evidence="1">The sequence shown here is derived from an EMBL/GenBank/DDBJ whole genome shotgun (WGS) entry which is preliminary data.</text>
</comment>
<dbReference type="InterPro" id="IPR054454">
    <property type="entry name" value="NGO_1070-like"/>
</dbReference>
<evidence type="ECO:0000313" key="1">
    <source>
        <dbReference type="EMBL" id="KID58108.1"/>
    </source>
</evidence>
<dbReference type="EMBL" id="JWIC01000004">
    <property type="protein sequence ID" value="KID58108.1"/>
    <property type="molecule type" value="Genomic_DNA"/>
</dbReference>